<name>A0AAI8Z449_9PEZI</name>
<reference evidence="2" key="1">
    <citation type="submission" date="2023-11" db="EMBL/GenBank/DDBJ databases">
        <authorList>
            <person name="Alioto T."/>
            <person name="Alioto T."/>
            <person name="Gomez Garrido J."/>
        </authorList>
    </citation>
    <scope>NUCLEOTIDE SEQUENCE</scope>
</reference>
<evidence type="ECO:0000256" key="1">
    <source>
        <dbReference type="SAM" id="Coils"/>
    </source>
</evidence>
<dbReference type="AlphaFoldDB" id="A0AAI8Z449"/>
<feature type="coiled-coil region" evidence="1">
    <location>
        <begin position="55"/>
        <end position="124"/>
    </location>
</feature>
<dbReference type="EMBL" id="CAVMBE010000062">
    <property type="protein sequence ID" value="CAK4032325.1"/>
    <property type="molecule type" value="Genomic_DNA"/>
</dbReference>
<gene>
    <name evidence="2" type="ORF">LECACI_7A007483</name>
</gene>
<protein>
    <submittedName>
        <fullName evidence="2">Uncharacterized protein</fullName>
    </submittedName>
</protein>
<accession>A0AAI8Z449</accession>
<comment type="caution">
    <text evidence="2">The sequence shown here is derived from an EMBL/GenBank/DDBJ whole genome shotgun (WGS) entry which is preliminary data.</text>
</comment>
<organism evidence="2 3">
    <name type="scientific">Lecanosticta acicola</name>
    <dbReference type="NCBI Taxonomy" id="111012"/>
    <lineage>
        <taxon>Eukaryota</taxon>
        <taxon>Fungi</taxon>
        <taxon>Dikarya</taxon>
        <taxon>Ascomycota</taxon>
        <taxon>Pezizomycotina</taxon>
        <taxon>Dothideomycetes</taxon>
        <taxon>Dothideomycetidae</taxon>
        <taxon>Mycosphaerellales</taxon>
        <taxon>Mycosphaerellaceae</taxon>
        <taxon>Lecanosticta</taxon>
    </lineage>
</organism>
<proteinExistence type="predicted"/>
<keyword evidence="1" id="KW-0175">Coiled coil</keyword>
<keyword evidence="3" id="KW-1185">Reference proteome</keyword>
<dbReference type="Proteomes" id="UP001296104">
    <property type="component" value="Unassembled WGS sequence"/>
</dbReference>
<dbReference type="SUPFAM" id="SSF57997">
    <property type="entry name" value="Tropomyosin"/>
    <property type="match status" value="1"/>
</dbReference>
<evidence type="ECO:0000313" key="2">
    <source>
        <dbReference type="EMBL" id="CAK4032325.1"/>
    </source>
</evidence>
<sequence length="303" mass="33422">MTPLHQLGLQLGISAPQGSIIAALTDPRDSGQEAMSEHENTESATLPLAQYTHLLRIQEDMITSLDSEKTALEQRNQELEKCLSATRENTDILQHKLQDISKKLEESEASSAAIARRLQSCEQEMKTITSTAPENQPFAFGAQSPPQAFEFGVRDLAPDAALKGIKIAHNALNAPAKFEFGESFKQLNPFQPAAQVPITPVTTPEMPQPKENDGVGYWKASNENDKLYFCKRVKKGECVGDSSKYETNGALKKAFPDLDMDAQPCVYGGKDRKDDLKRRNHAKQKQLCVDCWNAARVASSEAC</sequence>
<evidence type="ECO:0000313" key="3">
    <source>
        <dbReference type="Proteomes" id="UP001296104"/>
    </source>
</evidence>